<sequence length="162" mass="18932">MSKDLWLYGVDPENAYVDLNGSRIYSVSVKSSNIYEISETLKKLGLETEKFLRIFRVYEFDYLRSLSPEERSKLISEASEFILEQDEIKKIRDFCRKAIAKIEEAVDTEDIWKRMKQVPPGGNFYDYIDRFEMDCFDARGTLKPMLAMCEKALELGVKLQVV</sequence>
<comment type="caution">
    <text evidence="1">The sequence shown here is derived from an EMBL/GenBank/DDBJ whole genome shotgun (WGS) entry which is preliminary data.</text>
</comment>
<organism evidence="1 2">
    <name type="scientific">Candidatus Methanoperedens nitratireducens</name>
    <dbReference type="NCBI Taxonomy" id="1392998"/>
    <lineage>
        <taxon>Archaea</taxon>
        <taxon>Methanobacteriati</taxon>
        <taxon>Methanobacteriota</taxon>
        <taxon>Stenosarchaea group</taxon>
        <taxon>Methanomicrobia</taxon>
        <taxon>Methanosarcinales</taxon>
        <taxon>ANME-2 cluster</taxon>
        <taxon>Candidatus Methanoperedentaceae</taxon>
        <taxon>Candidatus Methanoperedens</taxon>
    </lineage>
</organism>
<dbReference type="Proteomes" id="UP000027153">
    <property type="component" value="Unassembled WGS sequence"/>
</dbReference>
<reference evidence="1 2" key="1">
    <citation type="journal article" date="2013" name="Nature">
        <title>Anaerobic oxidation of methane coupled to nitrate reduction in a novel archaeal lineage.</title>
        <authorList>
            <person name="Haroon M.F."/>
            <person name="Hu S."/>
            <person name="Shi Y."/>
            <person name="Imelfort M."/>
            <person name="Keller J."/>
            <person name="Hugenholtz P."/>
            <person name="Yuan Z."/>
            <person name="Tyson G.W."/>
        </authorList>
    </citation>
    <scope>NUCLEOTIDE SEQUENCE [LARGE SCALE GENOMIC DNA]</scope>
    <source>
        <strain evidence="1 2">ANME-2d</strain>
    </source>
</reference>
<protein>
    <submittedName>
        <fullName evidence="1">Uncharacterized protein</fullName>
    </submittedName>
</protein>
<accession>A0A062V621</accession>
<name>A0A062V621_9EURY</name>
<proteinExistence type="predicted"/>
<gene>
    <name evidence="1" type="ORF">ANME2D_02865</name>
</gene>
<dbReference type="AlphaFoldDB" id="A0A062V621"/>
<dbReference type="EMBL" id="JMIY01000007">
    <property type="protein sequence ID" value="KCZ70840.1"/>
    <property type="molecule type" value="Genomic_DNA"/>
</dbReference>
<evidence type="ECO:0000313" key="2">
    <source>
        <dbReference type="Proteomes" id="UP000027153"/>
    </source>
</evidence>
<evidence type="ECO:0000313" key="1">
    <source>
        <dbReference type="EMBL" id="KCZ70840.1"/>
    </source>
</evidence>
<dbReference type="RefSeq" id="WP_048092781.1">
    <property type="nucleotide sequence ID" value="NZ_JMIY01000007.1"/>
</dbReference>
<keyword evidence="2" id="KW-1185">Reference proteome</keyword>